<evidence type="ECO:0000256" key="1">
    <source>
        <dbReference type="SAM" id="SignalP"/>
    </source>
</evidence>
<gene>
    <name evidence="2" type="ORF">GCM10023167_17170</name>
</gene>
<keyword evidence="1" id="KW-0732">Signal</keyword>
<keyword evidence="3" id="KW-1185">Reference proteome</keyword>
<protein>
    <submittedName>
        <fullName evidence="2">Uncharacterized protein</fullName>
    </submittedName>
</protein>
<feature type="signal peptide" evidence="1">
    <location>
        <begin position="1"/>
        <end position="36"/>
    </location>
</feature>
<dbReference type="Gene3D" id="2.60.40.230">
    <property type="entry name" value="Neocarzinostatin-like"/>
    <property type="match status" value="1"/>
</dbReference>
<feature type="chain" id="PRO_5047477070" evidence="1">
    <location>
        <begin position="37"/>
        <end position="283"/>
    </location>
</feature>
<evidence type="ECO:0000313" key="2">
    <source>
        <dbReference type="EMBL" id="GAA4390526.1"/>
    </source>
</evidence>
<organism evidence="2 3">
    <name type="scientific">Brevibacterium pityocampae</name>
    <dbReference type="NCBI Taxonomy" id="506594"/>
    <lineage>
        <taxon>Bacteria</taxon>
        <taxon>Bacillati</taxon>
        <taxon>Actinomycetota</taxon>
        <taxon>Actinomycetes</taxon>
        <taxon>Micrococcales</taxon>
        <taxon>Brevibacteriaceae</taxon>
        <taxon>Brevibacterium</taxon>
    </lineage>
</organism>
<evidence type="ECO:0000313" key="3">
    <source>
        <dbReference type="Proteomes" id="UP001500642"/>
    </source>
</evidence>
<comment type="caution">
    <text evidence="2">The sequence shown here is derived from an EMBL/GenBank/DDBJ whole genome shotgun (WGS) entry which is preliminary data.</text>
</comment>
<proteinExistence type="predicted"/>
<dbReference type="Proteomes" id="UP001500642">
    <property type="component" value="Unassembled WGS sequence"/>
</dbReference>
<dbReference type="EMBL" id="BAABGL010000010">
    <property type="protein sequence ID" value="GAA4390526.1"/>
    <property type="molecule type" value="Genomic_DNA"/>
</dbReference>
<reference evidence="3" key="1">
    <citation type="journal article" date="2019" name="Int. J. Syst. Evol. Microbiol.">
        <title>The Global Catalogue of Microorganisms (GCM) 10K type strain sequencing project: providing services to taxonomists for standard genome sequencing and annotation.</title>
        <authorList>
            <consortium name="The Broad Institute Genomics Platform"/>
            <consortium name="The Broad Institute Genome Sequencing Center for Infectious Disease"/>
            <person name="Wu L."/>
            <person name="Ma J."/>
        </authorList>
    </citation>
    <scope>NUCLEOTIDE SEQUENCE [LARGE SCALE GENOMIC DNA]</scope>
    <source>
        <strain evidence="3">JCM 17808</strain>
    </source>
</reference>
<accession>A0ABP8JGJ6</accession>
<name>A0ABP8JGJ6_9MICO</name>
<sequence length="283" mass="29795">MAVDHSLTVRGIMKKSLVLAPAIALALTGLGAPAIAAASIPASVAAAAAEVVFPKITTSDITYTEGDDDATISITGTATPNTPVDIRQLAIMTTSGNTYYVKSDVPEVTTDDTGAWTLELPLSTTFGAQYRDEVHRQLSNTDDSLDEVVTGDTLSIMVSAAGKSSNTFITLTVDDAPEEPAEPGHGVRVDAPAEVTRKDLKKGFVISGTNSTGEHIMVSVHPSNDDRKPTTFRFPGSTTEWAKTFKNIKHTAGVEPGDTLTVEVRYAKGSKSVITTETIAVTE</sequence>